<evidence type="ECO:0000313" key="2">
    <source>
        <dbReference type="Proteomes" id="UP000289437"/>
    </source>
</evidence>
<gene>
    <name evidence="1" type="ORF">GRAN_2194</name>
</gene>
<dbReference type="EMBL" id="RDSM01000001">
    <property type="protein sequence ID" value="RXH58884.1"/>
    <property type="molecule type" value="Genomic_DNA"/>
</dbReference>
<reference evidence="2" key="2">
    <citation type="submission" date="2019-02" db="EMBL/GenBank/DDBJ databases">
        <title>Granulicella sibirica sp. nov., a psychrotolerant acidobacterium isolated from an organic soil layer in forested tundra, West Siberia.</title>
        <authorList>
            <person name="Oshkin I.Y."/>
            <person name="Kulichevskaya I.S."/>
            <person name="Rijpstra W.I.C."/>
            <person name="Sinninghe Damste J.S."/>
            <person name="Rakitin A.L."/>
            <person name="Ravin N.V."/>
            <person name="Dedysh S.N."/>
        </authorList>
    </citation>
    <scope>NUCLEOTIDE SEQUENCE [LARGE SCALE GENOMIC DNA]</scope>
    <source>
        <strain evidence="2">AF10</strain>
    </source>
</reference>
<dbReference type="AlphaFoldDB" id="A0A4V1L6D5"/>
<reference evidence="1 2" key="1">
    <citation type="submission" date="2018-11" db="EMBL/GenBank/DDBJ databases">
        <authorList>
            <person name="Mardanov A.V."/>
            <person name="Ravin N.V."/>
            <person name="Dedysh S.N."/>
        </authorList>
    </citation>
    <scope>NUCLEOTIDE SEQUENCE [LARGE SCALE GENOMIC DNA]</scope>
    <source>
        <strain evidence="1 2">AF10</strain>
    </source>
</reference>
<comment type="caution">
    <text evidence="1">The sequence shown here is derived from an EMBL/GenBank/DDBJ whole genome shotgun (WGS) entry which is preliminary data.</text>
</comment>
<keyword evidence="2" id="KW-1185">Reference proteome</keyword>
<dbReference type="Proteomes" id="UP000289437">
    <property type="component" value="Unassembled WGS sequence"/>
</dbReference>
<organism evidence="1 2">
    <name type="scientific">Granulicella sibirica</name>
    <dbReference type="NCBI Taxonomy" id="2479048"/>
    <lineage>
        <taxon>Bacteria</taxon>
        <taxon>Pseudomonadati</taxon>
        <taxon>Acidobacteriota</taxon>
        <taxon>Terriglobia</taxon>
        <taxon>Terriglobales</taxon>
        <taxon>Acidobacteriaceae</taxon>
        <taxon>Granulicella</taxon>
    </lineage>
</organism>
<evidence type="ECO:0000313" key="1">
    <source>
        <dbReference type="EMBL" id="RXH58884.1"/>
    </source>
</evidence>
<sequence>MVVWEWRALVMAFLMVEHRTSCKNKGNGEIQGSFASLRMTT</sequence>
<protein>
    <submittedName>
        <fullName evidence="1">Uncharacterized protein</fullName>
    </submittedName>
</protein>
<proteinExistence type="predicted"/>
<accession>A0A4V1L6D5</accession>
<name>A0A4V1L6D5_9BACT</name>